<accession>A0ACC2WN79</accession>
<proteinExistence type="predicted"/>
<keyword evidence="2" id="KW-1185">Reference proteome</keyword>
<evidence type="ECO:0000313" key="1">
    <source>
        <dbReference type="EMBL" id="KAJ9113215.1"/>
    </source>
</evidence>
<evidence type="ECO:0000313" key="2">
    <source>
        <dbReference type="Proteomes" id="UP001243375"/>
    </source>
</evidence>
<name>A0ACC2WN79_9TREE</name>
<comment type="caution">
    <text evidence="1">The sequence shown here is derived from an EMBL/GenBank/DDBJ whole genome shotgun (WGS) entry which is preliminary data.</text>
</comment>
<organism evidence="1 2">
    <name type="scientific">Naganishia vaughanmartiniae</name>
    <dbReference type="NCBI Taxonomy" id="1424756"/>
    <lineage>
        <taxon>Eukaryota</taxon>
        <taxon>Fungi</taxon>
        <taxon>Dikarya</taxon>
        <taxon>Basidiomycota</taxon>
        <taxon>Agaricomycotina</taxon>
        <taxon>Tremellomycetes</taxon>
        <taxon>Filobasidiales</taxon>
        <taxon>Filobasidiaceae</taxon>
        <taxon>Naganishia</taxon>
    </lineage>
</organism>
<protein>
    <submittedName>
        <fullName evidence="1">Uncharacterized protein</fullName>
    </submittedName>
</protein>
<dbReference type="Proteomes" id="UP001243375">
    <property type="component" value="Unassembled WGS sequence"/>
</dbReference>
<gene>
    <name evidence="1" type="ORF">QFC22_006054</name>
</gene>
<reference evidence="1" key="1">
    <citation type="submission" date="2023-04" db="EMBL/GenBank/DDBJ databases">
        <title>Draft Genome sequencing of Naganishia species isolated from polar environments using Oxford Nanopore Technology.</title>
        <authorList>
            <person name="Leo P."/>
            <person name="Venkateswaran K."/>
        </authorList>
    </citation>
    <scope>NUCLEOTIDE SEQUENCE</scope>
    <source>
        <strain evidence="1">MNA-CCFEE 5425</strain>
    </source>
</reference>
<sequence length="1649" mass="184759">MPPTHPYTKGARVWLPDPQQAWSAGEITAVETPSNVDSVETNDVYITLHIKQEQNPDVEIVQSFPLSVLVAAGQNQLVPSSTSTSSPATTTTTTPGVGSSAGSLVGKDDDGKPVILPPLRNPPLLEQTDDLSNLSNLNEPSVLHAISTRYDMHLPYTYSGIVLVALNPFSPLNIYGQDMINQYAGKKKGELEPHLFAIAEEALDYMRRGNGTGGKDNTGAGDQTIIVSGESGAGKTVSAKFILRYFASVEDPSKPAAAQRKRLKASGSSNVSNGSVAGDDGMSATERQILASNPIMEAFGNAKTTRNDNSSRFGKYIEVLFNPEHEIVGARIRTYLLERSRLVYQPESERNYHIFYQLLAGAPAQERKEYGIDLPHSAFAYLAGGGPTSTPINGVDDAEEFKITQKALSTVGISIGRQWEIFRLLAGLLHLGNVKISPMRNEATIDMDDEALEVACQMLGVDKDQFRKWTLKKQLTTRSEKIVTNLSAPQANVVRDSVAKFIYSCLFEWLVSIINNQLAGEGGRGAKEAKKFIGVLDIYGFEHFKKNSFEQFCINWANEKLQQEFNAHVFKLEQEEYMREEINWTFIDFADNQMCIDVIEGKMGILSLLDEESRLPAGADNSFAAKIHSTIVKPEQKQVFKKPRFNQNAFTIAHYAHDVTYDVDGFLEKNRDTVPDEHLELLMNSENSLVKECLEAALAAAQASKENMASAAKANNPATAGGVTPGVSAKSRAGGAANSRKPTLGSIFKYSLVALMDTINNTNVHYIRCIKPNEEKRAWELDSKQVLAQLRACGVLETIRISCAGYPSRWTFAEFAERYLLLVNSTEIDNAGVTDIRALCGQILEKTIPDTDKYQIGLTKIFFRAGMLASMESMRAHKLNELVTLVQKNYRRHVAMKEYRAKKGGAIKIQTAWRGYSARKLATEMKREKATVRLQTAIRGWLARREYVKTRQAVIKIQAAVRGHQQLLRFREARKERAAIVLQSIFRGMIVRKHYKQQIKRIVLIQSIYRRRLARKQLVVLKSEAKSATRFKEISYKLENKVVELTQTLQLRSGEKKALQEKLNNAEEQIRLLATKHADAETKMKDLASELDKPTVPKSEFEQLLSVRRELESQITAQKARIAEQDAEIQRHLAKLQVQTESAREKQTAAEEVAAKSTEDLSTISSLRAELAALKEQINRQNALQALTRNQRSDPPLSPTGPAFNNGLRSLENGDVRKTPSRSARRHSVTGPTQEEQEANRDSIDERMLTSRQEIDQSVRPVTMGYPAEISFEEGVDALMALLENEESLDLEVLQVLIKDLKPVQPSLHNAPAHNEVMFPAHIICLISNEMWKYGMIGESERFLANVMQSIQQHIMEDAMNGIGPGAENMGREFNWVDYEKLVTIVKHDLDSLEYNIYHTAMQQIKRKLAKMVIPALIETQALPGFVERDGNTRLLGRMLGMQAPSAPAFSMDNILDLLNKVWKAMKSYYVETSVIQQVFSELLKLIGVSSFNDLLMRRNFCSWKRAMQIQYNITRIEEWCKSHDMQENLIQLESLMQATKLLQLKKASAADIDILFDVCWILSPSQIQKLIGQYHTADYEAPIPPEIVKLVAQRVNVNDKGDHLLLPPETDEAGPYTLPPKRDIIDIETYIPPHLQLPHIRRIAMSVA</sequence>
<dbReference type="EMBL" id="JASBWU010000022">
    <property type="protein sequence ID" value="KAJ9113215.1"/>
    <property type="molecule type" value="Genomic_DNA"/>
</dbReference>